<feature type="region of interest" description="Disordered" evidence="1">
    <location>
        <begin position="138"/>
        <end position="157"/>
    </location>
</feature>
<accession>A0A1D8UX28</accession>
<dbReference type="Proteomes" id="UP000179145">
    <property type="component" value="Chromosome"/>
</dbReference>
<protein>
    <recommendedName>
        <fullName evidence="4">DUF177 domain-containing protein</fullName>
    </recommendedName>
</protein>
<dbReference type="eggNOG" id="COG1399">
    <property type="taxonomic scope" value="Bacteria"/>
</dbReference>
<gene>
    <name evidence="2" type="ORF">A0U89_08065</name>
</gene>
<dbReference type="Pfam" id="PF02620">
    <property type="entry name" value="YceD"/>
    <property type="match status" value="1"/>
</dbReference>
<proteinExistence type="predicted"/>
<name>A0A1D8UX28_9PROT</name>
<keyword evidence="3" id="KW-1185">Reference proteome</keyword>
<evidence type="ECO:0000313" key="2">
    <source>
        <dbReference type="EMBL" id="AOX18204.1"/>
    </source>
</evidence>
<organism evidence="2 3">
    <name type="scientific">Kozakia baliensis</name>
    <dbReference type="NCBI Taxonomy" id="153496"/>
    <lineage>
        <taxon>Bacteria</taxon>
        <taxon>Pseudomonadati</taxon>
        <taxon>Pseudomonadota</taxon>
        <taxon>Alphaproteobacteria</taxon>
        <taxon>Acetobacterales</taxon>
        <taxon>Acetobacteraceae</taxon>
        <taxon>Kozakia</taxon>
    </lineage>
</organism>
<evidence type="ECO:0000313" key="3">
    <source>
        <dbReference type="Proteomes" id="UP000179145"/>
    </source>
</evidence>
<dbReference type="AlphaFoldDB" id="A0A1D8UX28"/>
<sequence>MHRLGREPFTEVLEATPKECAALAKRLLLPAIASLTCRYRLTLGEGETIFAEGWLSAEVTQICVVTDEAFDDVITENFTLRLVPENRFSEERALELDEIDELPYEGHNIDLGEITSEQLALALPAYPRRAGAALEHGVDEVPREETEAEEAAPRPNPFAALATLAGQKNAKEEE</sequence>
<reference evidence="2 3" key="1">
    <citation type="journal article" date="2016" name="Microb. Cell Fact.">
        <title>Dissection of exopolysaccharide biosynthesis in Kozakia baliensis.</title>
        <authorList>
            <person name="Brandt J.U."/>
            <person name="Jakob F."/>
            <person name="Behr J."/>
            <person name="Geissler A.J."/>
            <person name="Vogel R.F."/>
        </authorList>
    </citation>
    <scope>NUCLEOTIDE SEQUENCE [LARGE SCALE GENOMIC DNA]</scope>
    <source>
        <strain evidence="2 3">DSM 14400</strain>
    </source>
</reference>
<evidence type="ECO:0000256" key="1">
    <source>
        <dbReference type="SAM" id="MobiDB-lite"/>
    </source>
</evidence>
<dbReference type="InterPro" id="IPR003772">
    <property type="entry name" value="YceD"/>
</dbReference>
<evidence type="ECO:0008006" key="4">
    <source>
        <dbReference type="Google" id="ProtNLM"/>
    </source>
</evidence>
<dbReference type="EMBL" id="CP014674">
    <property type="protein sequence ID" value="AOX18204.1"/>
    <property type="molecule type" value="Genomic_DNA"/>
</dbReference>
<dbReference type="KEGG" id="kba:A0U89_08065"/>
<dbReference type="STRING" id="153496.A0U89_08065"/>